<protein>
    <submittedName>
        <fullName evidence="2">Uncharacterized protein</fullName>
    </submittedName>
</protein>
<keyword evidence="1" id="KW-0472">Membrane</keyword>
<dbReference type="SUPFAM" id="SSF46689">
    <property type="entry name" value="Homeodomain-like"/>
    <property type="match status" value="1"/>
</dbReference>
<keyword evidence="1" id="KW-0812">Transmembrane</keyword>
<feature type="transmembrane region" description="Helical" evidence="1">
    <location>
        <begin position="45"/>
        <end position="66"/>
    </location>
</feature>
<dbReference type="Gene3D" id="1.10.10.60">
    <property type="entry name" value="Homeodomain-like"/>
    <property type="match status" value="1"/>
</dbReference>
<keyword evidence="3" id="KW-1185">Reference proteome</keyword>
<gene>
    <name evidence="2" type="ORF">HKX69_06030</name>
</gene>
<dbReference type="Proteomes" id="UP000502641">
    <property type="component" value="Chromosome"/>
</dbReference>
<proteinExistence type="predicted"/>
<reference evidence="2 3" key="1">
    <citation type="submission" date="2020-05" db="EMBL/GenBank/DDBJ databases">
        <authorList>
            <person name="Li K."/>
        </authorList>
    </citation>
    <scope>NUCLEOTIDE SEQUENCE [LARGE SCALE GENOMIC DNA]</scope>
    <source>
        <strain evidence="3">jing01</strain>
    </source>
</reference>
<keyword evidence="1" id="KW-1133">Transmembrane helix</keyword>
<feature type="transmembrane region" description="Helical" evidence="1">
    <location>
        <begin position="78"/>
        <end position="99"/>
    </location>
</feature>
<sequence>MSTAVPWYIKAVLRIALPAACLAALYLSIPGEVALAKTAGWSEHYAPAMPVCLSVYALAAGAISQYRRKMKLPGERTALIGGVMALLLAMGAQSISHLIEQSYMGTSWGLVVAVSCVPPLVIAHLIHMAETPSQVRSASEEMEDLRAVLFDFTAEAATSLMRRSQALVKQCDTVATVAREMVKRAELEAGRRDELLREAEKEPRPVSLTEQIAETRRALVAAGEEVTVKEVCKRLGISSATYYRHKPAEPQRQQSTAGMLPLTI</sequence>
<dbReference type="KEGG" id="sarg:HKX69_06030"/>
<accession>A0A6M4PDR6</accession>
<name>A0A6M4PDR6_9ACTN</name>
<dbReference type="AlphaFoldDB" id="A0A6M4PDR6"/>
<dbReference type="InterPro" id="IPR009057">
    <property type="entry name" value="Homeodomain-like_sf"/>
</dbReference>
<evidence type="ECO:0000313" key="3">
    <source>
        <dbReference type="Proteomes" id="UP000502641"/>
    </source>
</evidence>
<evidence type="ECO:0000313" key="2">
    <source>
        <dbReference type="EMBL" id="QJS09131.1"/>
    </source>
</evidence>
<evidence type="ECO:0000256" key="1">
    <source>
        <dbReference type="SAM" id="Phobius"/>
    </source>
</evidence>
<dbReference type="EMBL" id="CP053189">
    <property type="protein sequence ID" value="QJS09131.1"/>
    <property type="molecule type" value="Genomic_DNA"/>
</dbReference>
<organism evidence="2 3">
    <name type="scientific">Streptomyces argyrophylli</name>
    <dbReference type="NCBI Taxonomy" id="2726118"/>
    <lineage>
        <taxon>Bacteria</taxon>
        <taxon>Bacillati</taxon>
        <taxon>Actinomycetota</taxon>
        <taxon>Actinomycetes</taxon>
        <taxon>Kitasatosporales</taxon>
        <taxon>Streptomycetaceae</taxon>
        <taxon>Streptomyces</taxon>
    </lineage>
</organism>
<feature type="transmembrane region" description="Helical" evidence="1">
    <location>
        <begin position="105"/>
        <end position="126"/>
    </location>
</feature>
<dbReference type="RefSeq" id="WP_171151314.1">
    <property type="nucleotide sequence ID" value="NZ_CP053189.1"/>
</dbReference>